<dbReference type="InterPro" id="IPR036259">
    <property type="entry name" value="MFS_trans_sf"/>
</dbReference>
<organism evidence="2 3">
    <name type="scientific">Bifidobacterium apousia</name>
    <dbReference type="NCBI Taxonomy" id="2750996"/>
    <lineage>
        <taxon>Bacteria</taxon>
        <taxon>Bacillati</taxon>
        <taxon>Actinomycetota</taxon>
        <taxon>Actinomycetes</taxon>
        <taxon>Bifidobacteriales</taxon>
        <taxon>Bifidobacteriaceae</taxon>
        <taxon>Bifidobacterium</taxon>
    </lineage>
</organism>
<gene>
    <name evidence="2" type="ORF">FPK30_06615</name>
</gene>
<reference evidence="2 3" key="1">
    <citation type="submission" date="2019-07" db="EMBL/GenBank/DDBJ databases">
        <title>Bifidobacterium asteroides genomes.</title>
        <authorList>
            <person name="Zheng H."/>
        </authorList>
    </citation>
    <scope>NUCLEOTIDE SEQUENCE [LARGE SCALE GENOMIC DNA]</scope>
    <source>
        <strain evidence="2 3">W8102</strain>
    </source>
</reference>
<dbReference type="Proteomes" id="UP000316508">
    <property type="component" value="Unassembled WGS sequence"/>
</dbReference>
<evidence type="ECO:0000313" key="2">
    <source>
        <dbReference type="EMBL" id="TSJ82784.1"/>
    </source>
</evidence>
<feature type="transmembrane region" description="Helical" evidence="1">
    <location>
        <begin position="89"/>
        <end position="118"/>
    </location>
</feature>
<feature type="transmembrane region" description="Helical" evidence="1">
    <location>
        <begin position="240"/>
        <end position="266"/>
    </location>
</feature>
<dbReference type="NCBIfam" id="TIGR02185">
    <property type="entry name" value="Trep_Strep"/>
    <property type="match status" value="1"/>
</dbReference>
<dbReference type="InterPro" id="IPR011733">
    <property type="entry name" value="CHP02185_IM"/>
</dbReference>
<dbReference type="AlphaFoldDB" id="A0A556R1L5"/>
<feature type="transmembrane region" description="Helical" evidence="1">
    <location>
        <begin position="197"/>
        <end position="219"/>
    </location>
</feature>
<dbReference type="SUPFAM" id="SSF103473">
    <property type="entry name" value="MFS general substrate transporter"/>
    <property type="match status" value="1"/>
</dbReference>
<protein>
    <submittedName>
        <fullName evidence="2">MptD family putative ECF transporter S component</fullName>
    </submittedName>
</protein>
<proteinExistence type="predicted"/>
<sequence length="282" mass="31363">MLIMPVLRAAFLIRPSQWTLTKSSRARQYLYCEALARAGKRHKKISFTFPPGPPKLDGTTCNRRIWPRAERPPPRWERSFMKALKTKDLVNVGIFTALYFVSMAVGNFITVFLAGLVMPGLSSLFIPAVVGLVSGPVYMLMIRRVPRFGAITIVGVIMGLFLLVFGHFALSFIPYAFCGLLADLVQSSLRESRPNLARYLSYVILTFGCTGPVLPLWFMKDAYVASLVRRGKSQEYIDGVFAPITGATFLVCILATLVGALLGAWIGARIVDRHFNRIPAKQ</sequence>
<feature type="transmembrane region" description="Helical" evidence="1">
    <location>
        <begin position="124"/>
        <end position="141"/>
    </location>
</feature>
<keyword evidence="1" id="KW-0812">Transmembrane</keyword>
<evidence type="ECO:0000313" key="3">
    <source>
        <dbReference type="Proteomes" id="UP000316508"/>
    </source>
</evidence>
<keyword evidence="1" id="KW-1133">Transmembrane helix</keyword>
<dbReference type="Pfam" id="PF09605">
    <property type="entry name" value="Trep_Strep"/>
    <property type="match status" value="1"/>
</dbReference>
<dbReference type="EMBL" id="VMHK01000005">
    <property type="protein sequence ID" value="TSJ82784.1"/>
    <property type="molecule type" value="Genomic_DNA"/>
</dbReference>
<feature type="transmembrane region" description="Helical" evidence="1">
    <location>
        <begin position="148"/>
        <end position="177"/>
    </location>
</feature>
<name>A0A556R1L5_9BIFI</name>
<accession>A0A556R1L5</accession>
<comment type="caution">
    <text evidence="2">The sequence shown here is derived from an EMBL/GenBank/DDBJ whole genome shotgun (WGS) entry which is preliminary data.</text>
</comment>
<evidence type="ECO:0000256" key="1">
    <source>
        <dbReference type="SAM" id="Phobius"/>
    </source>
</evidence>
<keyword evidence="1" id="KW-0472">Membrane</keyword>
<keyword evidence="3" id="KW-1185">Reference proteome</keyword>